<dbReference type="AlphaFoldDB" id="A0A9N9HX31"/>
<name>A0A9N9HX31_9GLOM</name>
<evidence type="ECO:0000256" key="3">
    <source>
        <dbReference type="ARBA" id="ARBA00022660"/>
    </source>
</evidence>
<accession>A0A9N9HX31</accession>
<evidence type="ECO:0000256" key="2">
    <source>
        <dbReference type="ARBA" id="ARBA00022448"/>
    </source>
</evidence>
<keyword evidence="7" id="KW-0472">Membrane</keyword>
<evidence type="ECO:0000256" key="6">
    <source>
        <dbReference type="ARBA" id="ARBA00023128"/>
    </source>
</evidence>
<evidence type="ECO:0000256" key="7">
    <source>
        <dbReference type="ARBA" id="ARBA00023136"/>
    </source>
</evidence>
<dbReference type="OrthoDB" id="10252718at2759"/>
<comment type="caution">
    <text evidence="8">The sequence shown here is derived from an EMBL/GenBank/DDBJ whole genome shotgun (WGS) entry which is preliminary data.</text>
</comment>
<organism evidence="8 9">
    <name type="scientific">Acaulospora morrowiae</name>
    <dbReference type="NCBI Taxonomy" id="94023"/>
    <lineage>
        <taxon>Eukaryota</taxon>
        <taxon>Fungi</taxon>
        <taxon>Fungi incertae sedis</taxon>
        <taxon>Mucoromycota</taxon>
        <taxon>Glomeromycotina</taxon>
        <taxon>Glomeromycetes</taxon>
        <taxon>Diversisporales</taxon>
        <taxon>Acaulosporaceae</taxon>
        <taxon>Acaulospora</taxon>
    </lineage>
</organism>
<evidence type="ECO:0000256" key="4">
    <source>
        <dbReference type="ARBA" id="ARBA00022792"/>
    </source>
</evidence>
<keyword evidence="2" id="KW-0813">Transport</keyword>
<sequence>YQIREHWVRAMEVRLVKQQLSKCQKTEGVNALVNCRRLAKLYLELLREYKDNYGNGNGLLG</sequence>
<keyword evidence="4" id="KW-0999">Mitochondrion inner membrane</keyword>
<evidence type="ECO:0000313" key="9">
    <source>
        <dbReference type="Proteomes" id="UP000789342"/>
    </source>
</evidence>
<comment type="subcellular location">
    <subcellularLocation>
        <location evidence="1">Mitochondrion inner membrane</location>
        <topology evidence="1">Peripheral membrane protein</topology>
        <orientation evidence="1">Matrix side</orientation>
    </subcellularLocation>
</comment>
<evidence type="ECO:0000256" key="5">
    <source>
        <dbReference type="ARBA" id="ARBA00022982"/>
    </source>
</evidence>
<keyword evidence="9" id="KW-1185">Reference proteome</keyword>
<dbReference type="PANTHER" id="PTHR13094:SF1">
    <property type="entry name" value="NADH DEHYDROGENASE [UBIQUINONE] 1 BETA SUBCOMPLEX SUBUNIT 10"/>
    <property type="match status" value="1"/>
</dbReference>
<dbReference type="EMBL" id="CAJVPV010019197">
    <property type="protein sequence ID" value="CAG8710220.1"/>
    <property type="molecule type" value="Genomic_DNA"/>
</dbReference>
<dbReference type="GO" id="GO:0005743">
    <property type="term" value="C:mitochondrial inner membrane"/>
    <property type="evidence" value="ECO:0007669"/>
    <property type="project" value="UniProtKB-SubCell"/>
</dbReference>
<feature type="non-terminal residue" evidence="8">
    <location>
        <position position="1"/>
    </location>
</feature>
<gene>
    <name evidence="8" type="ORF">AMORRO_LOCUS12640</name>
</gene>
<keyword evidence="5" id="KW-0249">Electron transport</keyword>
<dbReference type="Proteomes" id="UP000789342">
    <property type="component" value="Unassembled WGS sequence"/>
</dbReference>
<dbReference type="PANTHER" id="PTHR13094">
    <property type="entry name" value="NADH-UBIQUINONE OXIDOREDUCTASE PDSW SUBUNIT"/>
    <property type="match status" value="1"/>
</dbReference>
<evidence type="ECO:0000256" key="1">
    <source>
        <dbReference type="ARBA" id="ARBA00004443"/>
    </source>
</evidence>
<dbReference type="InterPro" id="IPR039993">
    <property type="entry name" value="NDUFB10"/>
</dbReference>
<proteinExistence type="predicted"/>
<keyword evidence="3" id="KW-0679">Respiratory chain</keyword>
<keyword evidence="6" id="KW-0496">Mitochondrion</keyword>
<reference evidence="8" key="1">
    <citation type="submission" date="2021-06" db="EMBL/GenBank/DDBJ databases">
        <authorList>
            <person name="Kallberg Y."/>
            <person name="Tangrot J."/>
            <person name="Rosling A."/>
        </authorList>
    </citation>
    <scope>NUCLEOTIDE SEQUENCE</scope>
    <source>
        <strain evidence="8">CL551</strain>
    </source>
</reference>
<evidence type="ECO:0000313" key="8">
    <source>
        <dbReference type="EMBL" id="CAG8710220.1"/>
    </source>
</evidence>
<protein>
    <submittedName>
        <fullName evidence="8">12880_t:CDS:1</fullName>
    </submittedName>
</protein>